<protein>
    <submittedName>
        <fullName evidence="8">Copper homeostasis membrane protein CopD</fullName>
    </submittedName>
</protein>
<keyword evidence="4 6" id="KW-1133">Transmembrane helix</keyword>
<dbReference type="PANTHER" id="PTHR34820:SF4">
    <property type="entry name" value="INNER MEMBRANE PROTEIN YEBZ"/>
    <property type="match status" value="1"/>
</dbReference>
<name>A0ABW8EX77_9BURK</name>
<proteinExistence type="predicted"/>
<dbReference type="InterPro" id="IPR008457">
    <property type="entry name" value="Cu-R_CopD_dom"/>
</dbReference>
<evidence type="ECO:0000256" key="6">
    <source>
        <dbReference type="SAM" id="Phobius"/>
    </source>
</evidence>
<feature type="transmembrane region" description="Helical" evidence="6">
    <location>
        <begin position="92"/>
        <end position="111"/>
    </location>
</feature>
<keyword evidence="3 6" id="KW-0812">Transmembrane</keyword>
<feature type="transmembrane region" description="Helical" evidence="6">
    <location>
        <begin position="155"/>
        <end position="174"/>
    </location>
</feature>
<dbReference type="InterPro" id="IPR032694">
    <property type="entry name" value="CopC/D"/>
</dbReference>
<keyword evidence="9" id="KW-1185">Reference proteome</keyword>
<organism evidence="8 9">
    <name type="scientific">Herbaspirillum chlorophenolicum</name>
    <dbReference type="NCBI Taxonomy" id="211589"/>
    <lineage>
        <taxon>Bacteria</taxon>
        <taxon>Pseudomonadati</taxon>
        <taxon>Pseudomonadota</taxon>
        <taxon>Betaproteobacteria</taxon>
        <taxon>Burkholderiales</taxon>
        <taxon>Oxalobacteraceae</taxon>
        <taxon>Herbaspirillum</taxon>
    </lineage>
</organism>
<feature type="transmembrane region" description="Helical" evidence="6">
    <location>
        <begin position="232"/>
        <end position="252"/>
    </location>
</feature>
<feature type="domain" description="Copper resistance protein D" evidence="7">
    <location>
        <begin position="189"/>
        <end position="287"/>
    </location>
</feature>
<comment type="subcellular location">
    <subcellularLocation>
        <location evidence="1">Cell membrane</location>
        <topology evidence="1">Multi-pass membrane protein</topology>
    </subcellularLocation>
</comment>
<keyword evidence="2" id="KW-1003">Cell membrane</keyword>
<dbReference type="Pfam" id="PF05425">
    <property type="entry name" value="CopD"/>
    <property type="match status" value="1"/>
</dbReference>
<reference evidence="8 9" key="1">
    <citation type="submission" date="2024-10" db="EMBL/GenBank/DDBJ databases">
        <title>The Natural Products Discovery Center: Release of the First 8490 Sequenced Strains for Exploring Actinobacteria Biosynthetic Diversity.</title>
        <authorList>
            <person name="Kalkreuter E."/>
            <person name="Kautsar S.A."/>
            <person name="Yang D."/>
            <person name="Bader C.D."/>
            <person name="Teijaro C.N."/>
            <person name="Fluegel L."/>
            <person name="Davis C.M."/>
            <person name="Simpson J.R."/>
            <person name="Lauterbach L."/>
            <person name="Steele A.D."/>
            <person name="Gui C."/>
            <person name="Meng S."/>
            <person name="Li G."/>
            <person name="Viehrig K."/>
            <person name="Ye F."/>
            <person name="Su P."/>
            <person name="Kiefer A.F."/>
            <person name="Nichols A."/>
            <person name="Cepeda A.J."/>
            <person name="Yan W."/>
            <person name="Fan B."/>
            <person name="Jiang Y."/>
            <person name="Adhikari A."/>
            <person name="Zheng C.-J."/>
            <person name="Schuster L."/>
            <person name="Cowan T.M."/>
            <person name="Smanski M.J."/>
            <person name="Chevrette M.G."/>
            <person name="De Carvalho L.P.S."/>
            <person name="Shen B."/>
        </authorList>
    </citation>
    <scope>NUCLEOTIDE SEQUENCE [LARGE SCALE GENOMIC DNA]</scope>
    <source>
        <strain evidence="8 9">NPDC087045</strain>
    </source>
</reference>
<evidence type="ECO:0000256" key="1">
    <source>
        <dbReference type="ARBA" id="ARBA00004651"/>
    </source>
</evidence>
<dbReference type="Proteomes" id="UP001617427">
    <property type="component" value="Unassembled WGS sequence"/>
</dbReference>
<dbReference type="NCBIfam" id="NF033808">
    <property type="entry name" value="copper_CopD"/>
    <property type="match status" value="1"/>
</dbReference>
<feature type="transmembrane region" description="Helical" evidence="6">
    <location>
        <begin position="272"/>
        <end position="290"/>
    </location>
</feature>
<comment type="caution">
    <text evidence="8">The sequence shown here is derived from an EMBL/GenBank/DDBJ whole genome shotgun (WGS) entry which is preliminary data.</text>
</comment>
<feature type="transmembrane region" description="Helical" evidence="6">
    <location>
        <begin position="20"/>
        <end position="39"/>
    </location>
</feature>
<evidence type="ECO:0000313" key="8">
    <source>
        <dbReference type="EMBL" id="MFJ3046051.1"/>
    </source>
</evidence>
<dbReference type="PANTHER" id="PTHR34820">
    <property type="entry name" value="INNER MEMBRANE PROTEIN YEBZ"/>
    <property type="match status" value="1"/>
</dbReference>
<evidence type="ECO:0000256" key="2">
    <source>
        <dbReference type="ARBA" id="ARBA00022475"/>
    </source>
</evidence>
<accession>A0ABW8EX77</accession>
<evidence type="ECO:0000256" key="5">
    <source>
        <dbReference type="ARBA" id="ARBA00023136"/>
    </source>
</evidence>
<feature type="transmembrane region" description="Helical" evidence="6">
    <location>
        <begin position="118"/>
        <end position="135"/>
    </location>
</feature>
<evidence type="ECO:0000256" key="3">
    <source>
        <dbReference type="ARBA" id="ARBA00022692"/>
    </source>
</evidence>
<evidence type="ECO:0000313" key="9">
    <source>
        <dbReference type="Proteomes" id="UP001617427"/>
    </source>
</evidence>
<dbReference type="RefSeq" id="WP_402699957.1">
    <property type="nucleotide sequence ID" value="NZ_JBIUZV010000004.1"/>
</dbReference>
<evidence type="ECO:0000256" key="4">
    <source>
        <dbReference type="ARBA" id="ARBA00022989"/>
    </source>
</evidence>
<gene>
    <name evidence="8" type="primary">copD</name>
    <name evidence="8" type="ORF">ACIPEN_09480</name>
</gene>
<sequence length="294" mass="31310">MNSAQSALLLCRFVYDTSALFLWGISIFLAAMVPPGLRLDLWRRLGKCRCALTLSIGAAVCATLPLQASVIGDGWADAKRLDVLAAVANETSIGKAWWCQLAGFALLLCLSRVKQSRAIGATAFVSGGLLASLALTGHAAMDDGVRGVLHHLNDVAHVLAAGAWIGALPVVLMLQPHFKDPATASVAIRVLRRFSTAGHVVVAIVVLSGAASTFLILGGMPTDWAYPYQRLLALKMLVVIGMIAVAIVNRYVLVPAMRRGPVASAHFYRMTVAEIAMSIIAVFLVAWFGMLEPH</sequence>
<evidence type="ECO:0000259" key="7">
    <source>
        <dbReference type="Pfam" id="PF05425"/>
    </source>
</evidence>
<dbReference type="EMBL" id="JBIUZV010000004">
    <property type="protein sequence ID" value="MFJ3046051.1"/>
    <property type="molecule type" value="Genomic_DNA"/>
</dbReference>
<feature type="transmembrane region" description="Helical" evidence="6">
    <location>
        <begin position="51"/>
        <end position="72"/>
    </location>
</feature>
<keyword evidence="5 6" id="KW-0472">Membrane</keyword>
<feature type="transmembrane region" description="Helical" evidence="6">
    <location>
        <begin position="194"/>
        <end position="220"/>
    </location>
</feature>
<dbReference type="InterPro" id="IPR047689">
    <property type="entry name" value="CopD"/>
</dbReference>